<organism evidence="2 3">
    <name type="scientific">Demequina litorisediminis</name>
    <dbReference type="NCBI Taxonomy" id="1849022"/>
    <lineage>
        <taxon>Bacteria</taxon>
        <taxon>Bacillati</taxon>
        <taxon>Actinomycetota</taxon>
        <taxon>Actinomycetes</taxon>
        <taxon>Micrococcales</taxon>
        <taxon>Demequinaceae</taxon>
        <taxon>Demequina</taxon>
    </lineage>
</organism>
<feature type="domain" description="MmyB-like transcription regulator ligand binding" evidence="1">
    <location>
        <begin position="2"/>
        <end position="51"/>
    </location>
</feature>
<protein>
    <recommendedName>
        <fullName evidence="1">MmyB-like transcription regulator ligand binding domain-containing protein</fullName>
    </recommendedName>
</protein>
<dbReference type="Pfam" id="PF17765">
    <property type="entry name" value="MLTR_LBD"/>
    <property type="match status" value="1"/>
</dbReference>
<evidence type="ECO:0000313" key="2">
    <source>
        <dbReference type="EMBL" id="GMA34345.1"/>
    </source>
</evidence>
<dbReference type="Proteomes" id="UP001157125">
    <property type="component" value="Unassembled WGS sequence"/>
</dbReference>
<evidence type="ECO:0000259" key="1">
    <source>
        <dbReference type="Pfam" id="PF17765"/>
    </source>
</evidence>
<dbReference type="RefSeq" id="WP_348523391.1">
    <property type="nucleotide sequence ID" value="NZ_BSUN01000001.1"/>
</dbReference>
<evidence type="ECO:0000313" key="3">
    <source>
        <dbReference type="Proteomes" id="UP001157125"/>
    </source>
</evidence>
<name>A0ABQ6I975_9MICO</name>
<dbReference type="InterPro" id="IPR041413">
    <property type="entry name" value="MLTR_LBD"/>
</dbReference>
<reference evidence="3" key="1">
    <citation type="journal article" date="2019" name="Int. J. Syst. Evol. Microbiol.">
        <title>The Global Catalogue of Microorganisms (GCM) 10K type strain sequencing project: providing services to taxonomists for standard genome sequencing and annotation.</title>
        <authorList>
            <consortium name="The Broad Institute Genomics Platform"/>
            <consortium name="The Broad Institute Genome Sequencing Center for Infectious Disease"/>
            <person name="Wu L."/>
            <person name="Ma J."/>
        </authorList>
    </citation>
    <scope>NUCLEOTIDE SEQUENCE [LARGE SCALE GENOMIC DNA]</scope>
    <source>
        <strain evidence="3">NBRC 112299</strain>
    </source>
</reference>
<accession>A0ABQ6I975</accession>
<dbReference type="Gene3D" id="3.30.450.180">
    <property type="match status" value="1"/>
</dbReference>
<gene>
    <name evidence="2" type="ORF">GCM10025876_05490</name>
</gene>
<dbReference type="EMBL" id="BSUN01000001">
    <property type="protein sequence ID" value="GMA34345.1"/>
    <property type="molecule type" value="Genomic_DNA"/>
</dbReference>
<keyword evidence="3" id="KW-1185">Reference proteome</keyword>
<sequence length="78" mass="8109">MHRSGLKRLHHPVAGDLDLTYESLPLASTPGLTLNVYTAPPGSPTADALAILGSWAATQREEFLALDSSVLGPSVQAG</sequence>
<comment type="caution">
    <text evidence="2">The sequence shown here is derived from an EMBL/GenBank/DDBJ whole genome shotgun (WGS) entry which is preliminary data.</text>
</comment>
<proteinExistence type="predicted"/>